<dbReference type="InterPro" id="IPR020287">
    <property type="entry name" value="Tail_sheath_C"/>
</dbReference>
<evidence type="ECO:0000256" key="4">
    <source>
        <dbReference type="ARBA" id="ARBA00022766"/>
    </source>
</evidence>
<evidence type="ECO:0000256" key="2">
    <source>
        <dbReference type="ARBA" id="ARBA00022595"/>
    </source>
</evidence>
<evidence type="ECO:0000313" key="9">
    <source>
        <dbReference type="EMBL" id="CAB4178921.1"/>
    </source>
</evidence>
<dbReference type="InterPro" id="IPR052042">
    <property type="entry name" value="Tail_sheath_structural"/>
</dbReference>
<sequence>MAYSRPGVYISERLLPAPLTGGVSANAAGAVVAPFAQGPEAVTLVSSWYEFTKNFGGYNASYPATFQVGAFFANGGRELYVKRLLANDADVASVDLETSGSAVVATITSKNAGTDGNNLRVVVSAGSVASTYTVTLYKESGVVGQIGDDILLERYENIVFDDDTSSDYAETVINLVSPNITVSNSAAGVPVYTTYPLTGGDNGTAPIATDYTDYKASGSVVFEDFASLDRPLVFFLPGVAGIADDIDVLDAATSWSESNNGFVVVDTEADQTVANAISFAASLADSSNAAVYYPNLYIADPLGRGNGALRKIGPAGSVAGLYLATDAARGVFKAPAGIGSALQGVVAVEKAFSSTDLDTMNSSTSPVNPIRQIPGAGLSVMGARTLKQDGTANKYVNMRRSLIYIRKNLKNLTEFAIFENNDERLWTQIRTSINVFLGEYRNQGGLRGASASQAFFVKCDAENNSAQQIANGEVHIQVGVALQYPAEFIVIDLSQKTLN</sequence>
<dbReference type="GO" id="GO:0099000">
    <property type="term" value="P:symbiont genome ejection through host cell envelope, contractile tail mechanism"/>
    <property type="evidence" value="ECO:0007669"/>
    <property type="project" value="UniProtKB-KW"/>
</dbReference>
<evidence type="ECO:0000313" key="10">
    <source>
        <dbReference type="EMBL" id="CAB4220547.1"/>
    </source>
</evidence>
<keyword evidence="4" id="KW-1242">Viral contractile tail ejection system</keyword>
<keyword evidence="2" id="KW-1162">Viral penetration into host cytoplasm</keyword>
<name>A0A6J5T1I1_9CAUD</name>
<proteinExistence type="inferred from homology"/>
<gene>
    <name evidence="9" type="ORF">UFOVP1033_32</name>
    <name evidence="10" type="ORF">UFOVP1631_32</name>
</gene>
<keyword evidence="6" id="KW-1171">Viral genome ejection through host cell envelope</keyword>
<keyword evidence="3" id="KW-1227">Viral tail protein</keyword>
<comment type="similarity">
    <text evidence="1">Belongs to the myoviridae tail sheath protein family.</text>
</comment>
<keyword evidence="5" id="KW-0946">Virion</keyword>
<reference evidence="10" key="1">
    <citation type="submission" date="2020-05" db="EMBL/GenBank/DDBJ databases">
        <authorList>
            <person name="Chiriac C."/>
            <person name="Salcher M."/>
            <person name="Ghai R."/>
            <person name="Kavagutti S V."/>
        </authorList>
    </citation>
    <scope>NUCLEOTIDE SEQUENCE</scope>
</reference>
<dbReference type="GO" id="GO:0098027">
    <property type="term" value="C:virus tail, sheath"/>
    <property type="evidence" value="ECO:0007669"/>
    <property type="project" value="UniProtKB-KW"/>
</dbReference>
<keyword evidence="7" id="KW-1160">Virus entry into host cell</keyword>
<dbReference type="Gene3D" id="3.40.50.11780">
    <property type="match status" value="2"/>
</dbReference>
<dbReference type="EMBL" id="LR797501">
    <property type="protein sequence ID" value="CAB4220547.1"/>
    <property type="molecule type" value="Genomic_DNA"/>
</dbReference>
<evidence type="ECO:0000256" key="1">
    <source>
        <dbReference type="ARBA" id="ARBA00008005"/>
    </source>
</evidence>
<keyword evidence="5" id="KW-1229">Viral tail sheath protein</keyword>
<dbReference type="PANTHER" id="PTHR35861">
    <property type="match status" value="1"/>
</dbReference>
<dbReference type="Pfam" id="PF17482">
    <property type="entry name" value="Phage_sheath_1C"/>
    <property type="match status" value="1"/>
</dbReference>
<evidence type="ECO:0000256" key="3">
    <source>
        <dbReference type="ARBA" id="ARBA00022732"/>
    </source>
</evidence>
<evidence type="ECO:0000259" key="8">
    <source>
        <dbReference type="Pfam" id="PF17482"/>
    </source>
</evidence>
<feature type="domain" description="Tail sheath protein C-terminal" evidence="8">
    <location>
        <begin position="392"/>
        <end position="492"/>
    </location>
</feature>
<evidence type="ECO:0000256" key="5">
    <source>
        <dbReference type="ARBA" id="ARBA00023003"/>
    </source>
</evidence>
<evidence type="ECO:0000256" key="7">
    <source>
        <dbReference type="ARBA" id="ARBA00023296"/>
    </source>
</evidence>
<organism evidence="10">
    <name type="scientific">uncultured Caudovirales phage</name>
    <dbReference type="NCBI Taxonomy" id="2100421"/>
    <lineage>
        <taxon>Viruses</taxon>
        <taxon>Duplodnaviria</taxon>
        <taxon>Heunggongvirae</taxon>
        <taxon>Uroviricota</taxon>
        <taxon>Caudoviricetes</taxon>
        <taxon>Peduoviridae</taxon>
        <taxon>Maltschvirus</taxon>
        <taxon>Maltschvirus maltsch</taxon>
    </lineage>
</organism>
<accession>A0A6J5T1I1</accession>
<protein>
    <submittedName>
        <fullName evidence="10">Phage tail sheath C-terminal domain containing protein</fullName>
    </submittedName>
</protein>
<evidence type="ECO:0000256" key="6">
    <source>
        <dbReference type="ARBA" id="ARBA00023009"/>
    </source>
</evidence>
<dbReference type="EMBL" id="LR796981">
    <property type="protein sequence ID" value="CAB4178921.1"/>
    <property type="molecule type" value="Genomic_DNA"/>
</dbReference>
<dbReference type="PANTHER" id="PTHR35861:SF1">
    <property type="entry name" value="PHAGE TAIL SHEATH PROTEIN"/>
    <property type="match status" value="1"/>
</dbReference>